<dbReference type="Proteomes" id="UP000015453">
    <property type="component" value="Unassembled WGS sequence"/>
</dbReference>
<evidence type="ECO:0000256" key="1">
    <source>
        <dbReference type="SAM" id="MobiDB-lite"/>
    </source>
</evidence>
<dbReference type="AlphaFoldDB" id="S8C6L5"/>
<feature type="region of interest" description="Disordered" evidence="1">
    <location>
        <begin position="60"/>
        <end position="93"/>
    </location>
</feature>
<proteinExistence type="predicted"/>
<keyword evidence="3" id="KW-1185">Reference proteome</keyword>
<evidence type="ECO:0000313" key="2">
    <source>
        <dbReference type="EMBL" id="EPS60071.1"/>
    </source>
</evidence>
<name>S8C6L5_9LAMI</name>
<evidence type="ECO:0000313" key="3">
    <source>
        <dbReference type="Proteomes" id="UP000015453"/>
    </source>
</evidence>
<sequence>FLIARGGRGGSQCGGRANSAPLFPSHGGSVHGYGGVRGGHGVHGHGSGGDGVEAVRAVAAVAPRGRGRGRGRPPLGRGGNRQQHDGPRPLDERRVTELMEDALHRFREQLFQQIPPAAGFDRPPSPIPDCHANAAEDSDAEWTGHAAYDGSHPISLQTGGPNNRRVAERGPLWRPPIEHSVTILSEGHSTCVIY</sequence>
<organism evidence="2 3">
    <name type="scientific">Genlisea aurea</name>
    <dbReference type="NCBI Taxonomy" id="192259"/>
    <lineage>
        <taxon>Eukaryota</taxon>
        <taxon>Viridiplantae</taxon>
        <taxon>Streptophyta</taxon>
        <taxon>Embryophyta</taxon>
        <taxon>Tracheophyta</taxon>
        <taxon>Spermatophyta</taxon>
        <taxon>Magnoliopsida</taxon>
        <taxon>eudicotyledons</taxon>
        <taxon>Gunneridae</taxon>
        <taxon>Pentapetalae</taxon>
        <taxon>asterids</taxon>
        <taxon>lamiids</taxon>
        <taxon>Lamiales</taxon>
        <taxon>Lentibulariaceae</taxon>
        <taxon>Genlisea</taxon>
    </lineage>
</organism>
<feature type="compositionally biased region" description="Basic and acidic residues" evidence="1">
    <location>
        <begin position="82"/>
        <end position="93"/>
    </location>
</feature>
<comment type="caution">
    <text evidence="2">The sequence shown here is derived from an EMBL/GenBank/DDBJ whole genome shotgun (WGS) entry which is preliminary data.</text>
</comment>
<dbReference type="EMBL" id="AUSU01007852">
    <property type="protein sequence ID" value="EPS60071.1"/>
    <property type="molecule type" value="Genomic_DNA"/>
</dbReference>
<protein>
    <submittedName>
        <fullName evidence="2">Uncharacterized protein</fullName>
    </submittedName>
</protein>
<gene>
    <name evidence="2" type="ORF">M569_14733</name>
</gene>
<accession>S8C6L5</accession>
<feature type="non-terminal residue" evidence="2">
    <location>
        <position position="1"/>
    </location>
</feature>
<reference evidence="2 3" key="1">
    <citation type="journal article" date="2013" name="BMC Genomics">
        <title>The miniature genome of a carnivorous plant Genlisea aurea contains a low number of genes and short non-coding sequences.</title>
        <authorList>
            <person name="Leushkin E.V."/>
            <person name="Sutormin R.A."/>
            <person name="Nabieva E.R."/>
            <person name="Penin A.A."/>
            <person name="Kondrashov A.S."/>
            <person name="Logacheva M.D."/>
        </authorList>
    </citation>
    <scope>NUCLEOTIDE SEQUENCE [LARGE SCALE GENOMIC DNA]</scope>
</reference>